<sequence length="110" mass="12459">MGGSRTKRLLIKQATGRLLLEGEKLEGGFDLEEGDKGWKITLRGVEPALAGEIGRLLDELNVFYFEEGPDGQLSKWWLYDKERPDLQYAQEARTLQLSVDSRQAYTNQGV</sequence>
<gene>
    <name evidence="1" type="ORF">MJA45_21295</name>
</gene>
<dbReference type="Proteomes" id="UP001305702">
    <property type="component" value="Chromosome"/>
</dbReference>
<reference evidence="1 2" key="1">
    <citation type="submission" date="2022-02" db="EMBL/GenBank/DDBJ databases">
        <title>Paenibacillus sp. MBLB1776 Whole Genome Shotgun Sequencing.</title>
        <authorList>
            <person name="Hwang C.Y."/>
            <person name="Cho E.-S."/>
            <person name="Seo M.-J."/>
        </authorList>
    </citation>
    <scope>NUCLEOTIDE SEQUENCE [LARGE SCALE GENOMIC DNA]</scope>
    <source>
        <strain evidence="1 2">MBLB1776</strain>
    </source>
</reference>
<accession>A0AA96REG5</accession>
<dbReference type="RefSeq" id="WP_315603912.1">
    <property type="nucleotide sequence ID" value="NZ_CP130318.1"/>
</dbReference>
<dbReference type="KEGG" id="paun:MJA45_21295"/>
<dbReference type="EMBL" id="CP130318">
    <property type="protein sequence ID" value="WNQ10138.1"/>
    <property type="molecule type" value="Genomic_DNA"/>
</dbReference>
<proteinExistence type="predicted"/>
<keyword evidence="2" id="KW-1185">Reference proteome</keyword>
<dbReference type="AlphaFoldDB" id="A0AA96REG5"/>
<name>A0AA96REG5_9BACL</name>
<organism evidence="1 2">
    <name type="scientific">Paenibacillus aurantius</name>
    <dbReference type="NCBI Taxonomy" id="2918900"/>
    <lineage>
        <taxon>Bacteria</taxon>
        <taxon>Bacillati</taxon>
        <taxon>Bacillota</taxon>
        <taxon>Bacilli</taxon>
        <taxon>Bacillales</taxon>
        <taxon>Paenibacillaceae</taxon>
        <taxon>Paenibacillus</taxon>
    </lineage>
</organism>
<evidence type="ECO:0000313" key="1">
    <source>
        <dbReference type="EMBL" id="WNQ10138.1"/>
    </source>
</evidence>
<evidence type="ECO:0000313" key="2">
    <source>
        <dbReference type="Proteomes" id="UP001305702"/>
    </source>
</evidence>
<protein>
    <submittedName>
        <fullName evidence="1">Uncharacterized protein</fullName>
    </submittedName>
</protein>